<keyword evidence="1" id="KW-0812">Transmembrane</keyword>
<protein>
    <submittedName>
        <fullName evidence="2">Uncharacterized protein</fullName>
    </submittedName>
</protein>
<sequence>MSTRTIRQYQLCTALFAFFTLYVLFTTNHHLGFMWYVLTFVIGSICTGTGVVAGEAFRRFVHPDVLLASNSLDMFGKRIFWLCGPQVIGWVIGLWIYQTVMMKFGYYY</sequence>
<keyword evidence="1" id="KW-1133">Transmembrane helix</keyword>
<evidence type="ECO:0000256" key="1">
    <source>
        <dbReference type="SAM" id="Phobius"/>
    </source>
</evidence>
<reference evidence="2 3" key="1">
    <citation type="submission" date="2018-10" db="EMBL/GenBank/DDBJ databases">
        <title>Genomic Encyclopedia of Type Strains, Phase IV (KMG-IV): sequencing the most valuable type-strain genomes for metagenomic binning, comparative biology and taxonomic classification.</title>
        <authorList>
            <person name="Goeker M."/>
        </authorList>
    </citation>
    <scope>NUCLEOTIDE SEQUENCE [LARGE SCALE GENOMIC DNA]</scope>
    <source>
        <strain evidence="2 3">DSM 3303</strain>
    </source>
</reference>
<evidence type="ECO:0000313" key="2">
    <source>
        <dbReference type="EMBL" id="RKQ60796.1"/>
    </source>
</evidence>
<name>A0A495BHU3_VOGIN</name>
<dbReference type="EMBL" id="RBID01000011">
    <property type="protein sequence ID" value="RKQ60796.1"/>
    <property type="molecule type" value="Genomic_DNA"/>
</dbReference>
<organism evidence="2 3">
    <name type="scientific">Vogesella indigofera</name>
    <name type="common">Pseudomonas indigofera</name>
    <dbReference type="NCBI Taxonomy" id="45465"/>
    <lineage>
        <taxon>Bacteria</taxon>
        <taxon>Pseudomonadati</taxon>
        <taxon>Pseudomonadota</taxon>
        <taxon>Betaproteobacteria</taxon>
        <taxon>Neisseriales</taxon>
        <taxon>Chromobacteriaceae</taxon>
        <taxon>Vogesella</taxon>
    </lineage>
</organism>
<comment type="caution">
    <text evidence="2">The sequence shown here is derived from an EMBL/GenBank/DDBJ whole genome shotgun (WGS) entry which is preliminary data.</text>
</comment>
<feature type="transmembrane region" description="Helical" evidence="1">
    <location>
        <begin position="9"/>
        <end position="27"/>
    </location>
</feature>
<evidence type="ECO:0000313" key="3">
    <source>
        <dbReference type="Proteomes" id="UP000279384"/>
    </source>
</evidence>
<accession>A0A495BHU3</accession>
<dbReference type="RefSeq" id="WP_120809538.1">
    <property type="nucleotide sequence ID" value="NZ_JAQQKZ010000003.1"/>
</dbReference>
<dbReference type="Proteomes" id="UP000279384">
    <property type="component" value="Unassembled WGS sequence"/>
</dbReference>
<feature type="transmembrane region" description="Helical" evidence="1">
    <location>
        <begin position="33"/>
        <end position="57"/>
    </location>
</feature>
<feature type="transmembrane region" description="Helical" evidence="1">
    <location>
        <begin position="78"/>
        <end position="97"/>
    </location>
</feature>
<keyword evidence="1" id="KW-0472">Membrane</keyword>
<gene>
    <name evidence="2" type="ORF">C8E02_0549</name>
</gene>
<proteinExistence type="predicted"/>
<dbReference type="AlphaFoldDB" id="A0A495BHU3"/>